<reference evidence="3 4" key="1">
    <citation type="journal article" date="2016" name="Nat. Commun.">
        <title>Thousands of microbial genomes shed light on interconnected biogeochemical processes in an aquifer system.</title>
        <authorList>
            <person name="Anantharaman K."/>
            <person name="Brown C.T."/>
            <person name="Hug L.A."/>
            <person name="Sharon I."/>
            <person name="Castelle C.J."/>
            <person name="Probst A.J."/>
            <person name="Thomas B.C."/>
            <person name="Singh A."/>
            <person name="Wilkins M.J."/>
            <person name="Karaoz U."/>
            <person name="Brodie E.L."/>
            <person name="Williams K.H."/>
            <person name="Hubbard S.S."/>
            <person name="Banfield J.F."/>
        </authorList>
    </citation>
    <scope>NUCLEOTIDE SEQUENCE [LARGE SCALE GENOMIC DNA]</scope>
</reference>
<dbReference type="InterPro" id="IPR051450">
    <property type="entry name" value="Gfo/Idh/MocA_Oxidoreductases"/>
</dbReference>
<organism evidence="3 4">
    <name type="scientific">Candidatus Harrisonbacteria bacterium RIFCSPLOWO2_01_FULL_44_18</name>
    <dbReference type="NCBI Taxonomy" id="1798407"/>
    <lineage>
        <taxon>Bacteria</taxon>
        <taxon>Candidatus Harrisoniibacteriota</taxon>
    </lineage>
</organism>
<dbReference type="PANTHER" id="PTHR43377:SF1">
    <property type="entry name" value="BILIVERDIN REDUCTASE A"/>
    <property type="match status" value="1"/>
</dbReference>
<evidence type="ECO:0000259" key="2">
    <source>
        <dbReference type="Pfam" id="PF22725"/>
    </source>
</evidence>
<proteinExistence type="predicted"/>
<dbReference type="Gene3D" id="3.30.360.10">
    <property type="entry name" value="Dihydrodipicolinate Reductase, domain 2"/>
    <property type="match status" value="1"/>
</dbReference>
<dbReference type="AlphaFoldDB" id="A0A1G1ZL08"/>
<evidence type="ECO:0000259" key="1">
    <source>
        <dbReference type="Pfam" id="PF01408"/>
    </source>
</evidence>
<feature type="domain" description="GFO/IDH/MocA-like oxidoreductase" evidence="2">
    <location>
        <begin position="136"/>
        <end position="259"/>
    </location>
</feature>
<evidence type="ECO:0000313" key="4">
    <source>
        <dbReference type="Proteomes" id="UP000177942"/>
    </source>
</evidence>
<dbReference type="SUPFAM" id="SSF51735">
    <property type="entry name" value="NAD(P)-binding Rossmann-fold domains"/>
    <property type="match status" value="1"/>
</dbReference>
<dbReference type="InterPro" id="IPR000683">
    <property type="entry name" value="Gfo/Idh/MocA-like_OxRdtase_N"/>
</dbReference>
<dbReference type="Proteomes" id="UP000177942">
    <property type="component" value="Unassembled WGS sequence"/>
</dbReference>
<comment type="caution">
    <text evidence="3">The sequence shown here is derived from an EMBL/GenBank/DDBJ whole genome shotgun (WGS) entry which is preliminary data.</text>
</comment>
<dbReference type="PANTHER" id="PTHR43377">
    <property type="entry name" value="BILIVERDIN REDUCTASE A"/>
    <property type="match status" value="1"/>
</dbReference>
<dbReference type="SUPFAM" id="SSF55347">
    <property type="entry name" value="Glyceraldehyde-3-phosphate dehydrogenase-like, C-terminal domain"/>
    <property type="match status" value="1"/>
</dbReference>
<dbReference type="STRING" id="1798407.A3A16_02625"/>
<evidence type="ECO:0000313" key="3">
    <source>
        <dbReference type="EMBL" id="OGY65318.1"/>
    </source>
</evidence>
<gene>
    <name evidence="3" type="ORF">A3A16_02625</name>
</gene>
<dbReference type="InterPro" id="IPR055170">
    <property type="entry name" value="GFO_IDH_MocA-like_dom"/>
</dbReference>
<protein>
    <recommendedName>
        <fullName evidence="5">Gfo/Idh/MocA-like oxidoreductase N-terminal domain-containing protein</fullName>
    </recommendedName>
</protein>
<evidence type="ECO:0008006" key="5">
    <source>
        <dbReference type="Google" id="ProtNLM"/>
    </source>
</evidence>
<dbReference type="InterPro" id="IPR036291">
    <property type="entry name" value="NAD(P)-bd_dom_sf"/>
</dbReference>
<dbReference type="EMBL" id="MHJJ01000011">
    <property type="protein sequence ID" value="OGY65318.1"/>
    <property type="molecule type" value="Genomic_DNA"/>
</dbReference>
<feature type="domain" description="Gfo/Idh/MocA-like oxidoreductase N-terminal" evidence="1">
    <location>
        <begin position="4"/>
        <end position="125"/>
    </location>
</feature>
<sequence length="333" mass="37637">MKEKFLICGLGSIGKRHLENLEHLGAPCENILIFRTGKGVKSFGGEVLEAHKNRHPVFFDIDEALREKPTATIISNPTAFHVFFALKAAKVNSHIFIEKPLSDSFKGLDELIKEVDERRLSAFVAYNFRFHPLLIQAKKWIESGAIGKVVSSRAEMSGRVTDWHPWEDFKISYASREDLGGGAILSLSHVIDYLYWLFGKPRRILTAAGNFGGLGIDVEDIAECIFEFSNPNHIVSFHLDFLKRPGAHFLEILGTQGSIYLDFLKTTADIMPLDAEVEKIELKNFERNETYLEEMRNFLECVKAGKQTTIDLKLGKEVLEVILAVKKSAREKI</sequence>
<accession>A0A1G1ZL08</accession>
<dbReference type="Pfam" id="PF22725">
    <property type="entry name" value="GFO_IDH_MocA_C3"/>
    <property type="match status" value="1"/>
</dbReference>
<name>A0A1G1ZL08_9BACT</name>
<dbReference type="GO" id="GO:0000166">
    <property type="term" value="F:nucleotide binding"/>
    <property type="evidence" value="ECO:0007669"/>
    <property type="project" value="InterPro"/>
</dbReference>
<dbReference type="Gene3D" id="3.40.50.720">
    <property type="entry name" value="NAD(P)-binding Rossmann-like Domain"/>
    <property type="match status" value="1"/>
</dbReference>
<dbReference type="Pfam" id="PF01408">
    <property type="entry name" value="GFO_IDH_MocA"/>
    <property type="match status" value="1"/>
</dbReference>